<dbReference type="Pfam" id="PF03845">
    <property type="entry name" value="Spore_permease"/>
    <property type="match status" value="1"/>
</dbReference>
<accession>A0ABW3HVD5</accession>
<keyword evidence="7 8" id="KW-0472">Membrane</keyword>
<feature type="transmembrane region" description="Helical" evidence="8">
    <location>
        <begin position="142"/>
        <end position="163"/>
    </location>
</feature>
<name>A0ABW3HVD5_9BACL</name>
<feature type="transmembrane region" description="Helical" evidence="8">
    <location>
        <begin position="301"/>
        <end position="319"/>
    </location>
</feature>
<dbReference type="EMBL" id="JBHTJZ010000036">
    <property type="protein sequence ID" value="MFD0961502.1"/>
    <property type="molecule type" value="Genomic_DNA"/>
</dbReference>
<organism evidence="9 10">
    <name type="scientific">Paenibacillus chungangensis</name>
    <dbReference type="NCBI Taxonomy" id="696535"/>
    <lineage>
        <taxon>Bacteria</taxon>
        <taxon>Bacillati</taxon>
        <taxon>Bacillota</taxon>
        <taxon>Bacilli</taxon>
        <taxon>Bacillales</taxon>
        <taxon>Paenibacillaceae</taxon>
        <taxon>Paenibacillus</taxon>
    </lineage>
</organism>
<comment type="subcellular location">
    <subcellularLocation>
        <location evidence="1">Membrane</location>
        <topology evidence="1">Multi-pass membrane protein</topology>
    </subcellularLocation>
</comment>
<dbReference type="InterPro" id="IPR004761">
    <property type="entry name" value="Spore_GerAB"/>
</dbReference>
<gene>
    <name evidence="9" type="ORF">ACFQ2I_19290</name>
</gene>
<evidence type="ECO:0000256" key="5">
    <source>
        <dbReference type="ARBA" id="ARBA00022692"/>
    </source>
</evidence>
<reference evidence="10" key="1">
    <citation type="journal article" date="2019" name="Int. J. Syst. Evol. Microbiol.">
        <title>The Global Catalogue of Microorganisms (GCM) 10K type strain sequencing project: providing services to taxonomists for standard genome sequencing and annotation.</title>
        <authorList>
            <consortium name="The Broad Institute Genomics Platform"/>
            <consortium name="The Broad Institute Genome Sequencing Center for Infectious Disease"/>
            <person name="Wu L."/>
            <person name="Ma J."/>
        </authorList>
    </citation>
    <scope>NUCLEOTIDE SEQUENCE [LARGE SCALE GENOMIC DNA]</scope>
    <source>
        <strain evidence="10">CCUG 59129</strain>
    </source>
</reference>
<comment type="caution">
    <text evidence="9">The sequence shown here is derived from an EMBL/GenBank/DDBJ whole genome shotgun (WGS) entry which is preliminary data.</text>
</comment>
<proteinExistence type="inferred from homology"/>
<dbReference type="PANTHER" id="PTHR34975:SF2">
    <property type="entry name" value="SPORE GERMINATION PROTEIN A2"/>
    <property type="match status" value="1"/>
</dbReference>
<evidence type="ECO:0000256" key="6">
    <source>
        <dbReference type="ARBA" id="ARBA00022989"/>
    </source>
</evidence>
<evidence type="ECO:0000256" key="2">
    <source>
        <dbReference type="ARBA" id="ARBA00007998"/>
    </source>
</evidence>
<keyword evidence="4" id="KW-0309">Germination</keyword>
<keyword evidence="10" id="KW-1185">Reference proteome</keyword>
<feature type="transmembrane region" description="Helical" evidence="8">
    <location>
        <begin position="183"/>
        <end position="205"/>
    </location>
</feature>
<feature type="transmembrane region" description="Helical" evidence="8">
    <location>
        <begin position="217"/>
        <end position="237"/>
    </location>
</feature>
<keyword evidence="3" id="KW-0813">Transport</keyword>
<feature type="transmembrane region" description="Helical" evidence="8">
    <location>
        <begin position="272"/>
        <end position="294"/>
    </location>
</feature>
<dbReference type="PANTHER" id="PTHR34975">
    <property type="entry name" value="SPORE GERMINATION PROTEIN A2"/>
    <property type="match status" value="1"/>
</dbReference>
<evidence type="ECO:0000256" key="7">
    <source>
        <dbReference type="ARBA" id="ARBA00023136"/>
    </source>
</evidence>
<sequence>MKSTGISFLHLSAIMLLSIGLMNHVILIPSLLEISKRDAWLTIIVTTVLFIPVFWAIAIIAKRSQAMNKPMMTWLVERIGKIPAGIIAAAFVCLLLLSAVTTGKDMKIWTSSTYLPLTPPSVIVLSFIGLCLYLSLQGIRSIALVSVILLPFVLVFGEFVMIANFPHKDYSMLFPLFEYGSSGMWRGIVYVGTGFVEILYILLLIHYVKNKVKTGYIILLGLAMAGLTIGPVMGAIAEFGPVEAATQRFPAFEEWRLVRIGNYINHLDFLSIYQWISGAFIRISLAIFLISDLFPARRRTVAASIAAVLIAVLTIWPMSDISFLRAMMIYYFPYVFACMLILAAVLLVLALIAYRKKGWSQHGSESR</sequence>
<feature type="transmembrane region" description="Helical" evidence="8">
    <location>
        <begin position="7"/>
        <end position="27"/>
    </location>
</feature>
<feature type="transmembrane region" description="Helical" evidence="8">
    <location>
        <begin position="114"/>
        <end position="135"/>
    </location>
</feature>
<evidence type="ECO:0000256" key="8">
    <source>
        <dbReference type="SAM" id="Phobius"/>
    </source>
</evidence>
<evidence type="ECO:0000256" key="4">
    <source>
        <dbReference type="ARBA" id="ARBA00022544"/>
    </source>
</evidence>
<keyword evidence="5 8" id="KW-0812">Transmembrane</keyword>
<evidence type="ECO:0000256" key="1">
    <source>
        <dbReference type="ARBA" id="ARBA00004141"/>
    </source>
</evidence>
<evidence type="ECO:0000313" key="10">
    <source>
        <dbReference type="Proteomes" id="UP001596989"/>
    </source>
</evidence>
<protein>
    <submittedName>
        <fullName evidence="9">Endospore germination permease</fullName>
    </submittedName>
</protein>
<dbReference type="RefSeq" id="WP_377567135.1">
    <property type="nucleotide sequence ID" value="NZ_JBHTJZ010000036.1"/>
</dbReference>
<feature type="transmembrane region" description="Helical" evidence="8">
    <location>
        <begin position="331"/>
        <end position="354"/>
    </location>
</feature>
<evidence type="ECO:0000313" key="9">
    <source>
        <dbReference type="EMBL" id="MFD0961502.1"/>
    </source>
</evidence>
<dbReference type="NCBIfam" id="TIGR00912">
    <property type="entry name" value="2A0309"/>
    <property type="match status" value="1"/>
</dbReference>
<keyword evidence="6 8" id="KW-1133">Transmembrane helix</keyword>
<feature type="transmembrane region" description="Helical" evidence="8">
    <location>
        <begin position="39"/>
        <end position="61"/>
    </location>
</feature>
<comment type="similarity">
    <text evidence="2">Belongs to the amino acid-polyamine-organocation (APC) superfamily. Spore germination protein (SGP) (TC 2.A.3.9) family.</text>
</comment>
<evidence type="ECO:0000256" key="3">
    <source>
        <dbReference type="ARBA" id="ARBA00022448"/>
    </source>
</evidence>
<dbReference type="Proteomes" id="UP001596989">
    <property type="component" value="Unassembled WGS sequence"/>
</dbReference>
<feature type="transmembrane region" description="Helical" evidence="8">
    <location>
        <begin position="82"/>
        <end position="102"/>
    </location>
</feature>